<keyword evidence="1" id="KW-0812">Transmembrane</keyword>
<evidence type="ECO:0000256" key="1">
    <source>
        <dbReference type="SAM" id="Phobius"/>
    </source>
</evidence>
<feature type="transmembrane region" description="Helical" evidence="1">
    <location>
        <begin position="143"/>
        <end position="164"/>
    </location>
</feature>
<feature type="transmembrane region" description="Helical" evidence="1">
    <location>
        <begin position="74"/>
        <end position="95"/>
    </location>
</feature>
<evidence type="ECO:0000313" key="3">
    <source>
        <dbReference type="Proteomes" id="UP000176608"/>
    </source>
</evidence>
<reference evidence="2 3" key="1">
    <citation type="journal article" date="2016" name="Nat. Commun.">
        <title>Thousands of microbial genomes shed light on interconnected biogeochemical processes in an aquifer system.</title>
        <authorList>
            <person name="Anantharaman K."/>
            <person name="Brown C.T."/>
            <person name="Hug L.A."/>
            <person name="Sharon I."/>
            <person name="Castelle C.J."/>
            <person name="Probst A.J."/>
            <person name="Thomas B.C."/>
            <person name="Singh A."/>
            <person name="Wilkins M.J."/>
            <person name="Karaoz U."/>
            <person name="Brodie E.L."/>
            <person name="Williams K.H."/>
            <person name="Hubbard S.S."/>
            <person name="Banfield J.F."/>
        </authorList>
    </citation>
    <scope>NUCLEOTIDE SEQUENCE [LARGE SCALE GENOMIC DNA]</scope>
</reference>
<keyword evidence="1" id="KW-0472">Membrane</keyword>
<comment type="caution">
    <text evidence="2">The sequence shown here is derived from an EMBL/GenBank/DDBJ whole genome shotgun (WGS) entry which is preliminary data.</text>
</comment>
<keyword evidence="1" id="KW-1133">Transmembrane helix</keyword>
<evidence type="ECO:0000313" key="2">
    <source>
        <dbReference type="EMBL" id="OGC47927.1"/>
    </source>
</evidence>
<protein>
    <recommendedName>
        <fullName evidence="4">SMODS and SLOG-associating 2TM effector domain-containing protein</fullName>
    </recommendedName>
</protein>
<dbReference type="AlphaFoldDB" id="A0A1F4USH9"/>
<dbReference type="EMBL" id="MEVA01000001">
    <property type="protein sequence ID" value="OGC47927.1"/>
    <property type="molecule type" value="Genomic_DNA"/>
</dbReference>
<evidence type="ECO:0008006" key="4">
    <source>
        <dbReference type="Google" id="ProtNLM"/>
    </source>
</evidence>
<feature type="transmembrane region" description="Helical" evidence="1">
    <location>
        <begin position="46"/>
        <end position="67"/>
    </location>
</feature>
<organism evidence="2 3">
    <name type="scientific">candidate division WWE3 bacterium RIFCSPHIGHO2_01_FULL_42_13</name>
    <dbReference type="NCBI Taxonomy" id="1802617"/>
    <lineage>
        <taxon>Bacteria</taxon>
        <taxon>Katanobacteria</taxon>
    </lineage>
</organism>
<gene>
    <name evidence="2" type="ORF">A2886_01570</name>
</gene>
<sequence length="165" mass="18537">MTKIHRLPQNMMEMEIIQRSKDRHEKAAFYWNQLANDRVKELNSQLIGLASILLPLTAGIVVVDIPLEAHHKTLLIISWAFLLISIISGLIQIAIDTMYFKNLSDDESMRDYMYSQPNKTVSEIVSEINSLGKTKPSSGHCALLIQGISVFLGLTIVMVVAMLLL</sequence>
<dbReference type="Proteomes" id="UP000176608">
    <property type="component" value="Unassembled WGS sequence"/>
</dbReference>
<name>A0A1F4USH9_UNCKA</name>
<dbReference type="STRING" id="1802617.A2886_01570"/>
<accession>A0A1F4USH9</accession>
<proteinExistence type="predicted"/>